<dbReference type="Pfam" id="PF00999">
    <property type="entry name" value="Na_H_Exchanger"/>
    <property type="match status" value="1"/>
</dbReference>
<feature type="transmembrane region" description="Helical" evidence="9">
    <location>
        <begin position="250"/>
        <end position="270"/>
    </location>
</feature>
<evidence type="ECO:0000256" key="6">
    <source>
        <dbReference type="ARBA" id="ARBA00022989"/>
    </source>
</evidence>
<dbReference type="InterPro" id="IPR038770">
    <property type="entry name" value="Na+/solute_symporter_sf"/>
</dbReference>
<dbReference type="InterPro" id="IPR036721">
    <property type="entry name" value="RCK_C_sf"/>
</dbReference>
<evidence type="ECO:0000256" key="2">
    <source>
        <dbReference type="ARBA" id="ARBA00022448"/>
    </source>
</evidence>
<evidence type="ECO:0000256" key="3">
    <source>
        <dbReference type="ARBA" id="ARBA00022449"/>
    </source>
</evidence>
<dbReference type="PANTHER" id="PTHR32507">
    <property type="entry name" value="NA(+)/H(+) ANTIPORTER 1"/>
    <property type="match status" value="1"/>
</dbReference>
<reference evidence="11" key="1">
    <citation type="submission" date="2019-08" db="EMBL/GenBank/DDBJ databases">
        <authorList>
            <person name="Kucharzyk K."/>
            <person name="Murdoch R.W."/>
            <person name="Higgins S."/>
            <person name="Loffler F."/>
        </authorList>
    </citation>
    <scope>NUCLEOTIDE SEQUENCE</scope>
</reference>
<keyword evidence="2" id="KW-0813">Transport</keyword>
<feature type="transmembrane region" description="Helical" evidence="9">
    <location>
        <begin position="303"/>
        <end position="330"/>
    </location>
</feature>
<evidence type="ECO:0000256" key="1">
    <source>
        <dbReference type="ARBA" id="ARBA00004651"/>
    </source>
</evidence>
<dbReference type="PANTHER" id="PTHR32507:SF7">
    <property type="entry name" value="K(+)_H(+) ANTIPORTER NHAP2"/>
    <property type="match status" value="1"/>
</dbReference>
<dbReference type="InterPro" id="IPR006153">
    <property type="entry name" value="Cation/H_exchanger_TM"/>
</dbReference>
<dbReference type="Gene3D" id="1.20.1530.20">
    <property type="match status" value="1"/>
</dbReference>
<evidence type="ECO:0000256" key="4">
    <source>
        <dbReference type="ARBA" id="ARBA00022475"/>
    </source>
</evidence>
<gene>
    <name evidence="11" type="primary">nhaP2_1</name>
    <name evidence="11" type="ORF">SDC9_12271</name>
</gene>
<keyword evidence="8 9" id="KW-0472">Membrane</keyword>
<comment type="caution">
    <text evidence="11">The sequence shown here is derived from an EMBL/GenBank/DDBJ whole genome shotgun (WGS) entry which is preliminary data.</text>
</comment>
<feature type="transmembrane region" description="Helical" evidence="9">
    <location>
        <begin position="88"/>
        <end position="112"/>
    </location>
</feature>
<name>A0A644TI83_9ZZZZ</name>
<keyword evidence="6 9" id="KW-1133">Transmembrane helix</keyword>
<feature type="transmembrane region" description="Helical" evidence="9">
    <location>
        <begin position="190"/>
        <end position="212"/>
    </location>
</feature>
<evidence type="ECO:0000256" key="8">
    <source>
        <dbReference type="ARBA" id="ARBA00023136"/>
    </source>
</evidence>
<dbReference type="SUPFAM" id="SSF116726">
    <property type="entry name" value="TrkA C-terminal domain-like"/>
    <property type="match status" value="1"/>
</dbReference>
<dbReference type="InterPro" id="IPR006037">
    <property type="entry name" value="RCK_C"/>
</dbReference>
<feature type="transmembrane region" description="Helical" evidence="9">
    <location>
        <begin position="374"/>
        <end position="397"/>
    </location>
</feature>
<dbReference type="GO" id="GO:0006813">
    <property type="term" value="P:potassium ion transport"/>
    <property type="evidence" value="ECO:0007669"/>
    <property type="project" value="InterPro"/>
</dbReference>
<protein>
    <submittedName>
        <fullName evidence="11">K(+)/H(+) antiporter NhaP2</fullName>
    </submittedName>
</protein>
<dbReference type="NCBIfam" id="NF003715">
    <property type="entry name" value="PRK05326.1-2"/>
    <property type="match status" value="1"/>
</dbReference>
<proteinExistence type="predicted"/>
<keyword evidence="7" id="KW-0406">Ion transport</keyword>
<evidence type="ECO:0000256" key="5">
    <source>
        <dbReference type="ARBA" id="ARBA00022692"/>
    </source>
</evidence>
<feature type="transmembrane region" description="Helical" evidence="9">
    <location>
        <begin position="6"/>
        <end position="22"/>
    </location>
</feature>
<dbReference type="EMBL" id="VSSQ01000033">
    <property type="protein sequence ID" value="MPL66584.1"/>
    <property type="molecule type" value="Genomic_DNA"/>
</dbReference>
<evidence type="ECO:0000313" key="11">
    <source>
        <dbReference type="EMBL" id="MPL66584.1"/>
    </source>
</evidence>
<dbReference type="NCBIfam" id="NF003716">
    <property type="entry name" value="PRK05326.1-3"/>
    <property type="match status" value="1"/>
</dbReference>
<evidence type="ECO:0000256" key="9">
    <source>
        <dbReference type="SAM" id="Phobius"/>
    </source>
</evidence>
<evidence type="ECO:0000259" key="10">
    <source>
        <dbReference type="PROSITE" id="PS51202"/>
    </source>
</evidence>
<feature type="transmembrane region" description="Helical" evidence="9">
    <location>
        <begin position="224"/>
        <end position="244"/>
    </location>
</feature>
<dbReference type="PROSITE" id="PS51202">
    <property type="entry name" value="RCK_C"/>
    <property type="match status" value="1"/>
</dbReference>
<keyword evidence="4" id="KW-1003">Cell membrane</keyword>
<sequence length="493" mass="54598">MEISPDNIILVAAILIFISIIVSRASSKFGIPTLLIFLIVGMLFGSDGLGVQFYNAELAQFIGMIALSIILFSGGMDTKLKEIKPIMYQGIVLSTFGVLITALLTGFFIFWITGFEFTNVKLPLATALLLASTMSSTDSASVFNILRSQNIKLKYHLRPKLELESGSNDPMAFMLTIALIQYISSSSIGIGNVIGSFFIQFLVGGAIGFAVGKLSVKLINKVQIPYPSLYPLLLFSIILFTFAITDILKGNGYLAVYIAGIIVGNNKIVFKKEISSFLDGLTMFAQLIMFLSLGLLVNPSEMIYLLPIGLLISVFMILIARPASVFLCLLPFRKVDFRSKTFISWVGLRGAVPIIFATYPVVANIPYSNYIFNIVFIVTLVSLVVQGMTITSVAKFLKLDLPNNNKPSDFGVEIPEELNVHLKELQLTKYMLKKGNNLNDMVLPERTLVIMIKRDGKFLIPNGQLELIENDILLIISEDEQERLIDQYNHPIE</sequence>
<feature type="transmembrane region" description="Helical" evidence="9">
    <location>
        <begin position="342"/>
        <end position="362"/>
    </location>
</feature>
<feature type="transmembrane region" description="Helical" evidence="9">
    <location>
        <begin position="29"/>
        <end position="46"/>
    </location>
</feature>
<dbReference type="GO" id="GO:1902600">
    <property type="term" value="P:proton transmembrane transport"/>
    <property type="evidence" value="ECO:0007669"/>
    <property type="project" value="InterPro"/>
</dbReference>
<keyword evidence="3" id="KW-0050">Antiport</keyword>
<accession>A0A644TI83</accession>
<dbReference type="GO" id="GO:0015297">
    <property type="term" value="F:antiporter activity"/>
    <property type="evidence" value="ECO:0007669"/>
    <property type="project" value="UniProtKB-KW"/>
</dbReference>
<dbReference type="AlphaFoldDB" id="A0A644TI83"/>
<feature type="transmembrane region" description="Helical" evidence="9">
    <location>
        <begin position="277"/>
        <end position="297"/>
    </location>
</feature>
<dbReference type="Gene3D" id="3.30.70.1450">
    <property type="entry name" value="Regulator of K+ conductance, C-terminal domain"/>
    <property type="match status" value="1"/>
</dbReference>
<organism evidence="11">
    <name type="scientific">bioreactor metagenome</name>
    <dbReference type="NCBI Taxonomy" id="1076179"/>
    <lineage>
        <taxon>unclassified sequences</taxon>
        <taxon>metagenomes</taxon>
        <taxon>ecological metagenomes</taxon>
    </lineage>
</organism>
<dbReference type="GO" id="GO:0008324">
    <property type="term" value="F:monoatomic cation transmembrane transporter activity"/>
    <property type="evidence" value="ECO:0007669"/>
    <property type="project" value="InterPro"/>
</dbReference>
<dbReference type="GO" id="GO:0005886">
    <property type="term" value="C:plasma membrane"/>
    <property type="evidence" value="ECO:0007669"/>
    <property type="project" value="UniProtKB-SubCell"/>
</dbReference>
<comment type="subcellular location">
    <subcellularLocation>
        <location evidence="1">Cell membrane</location>
        <topology evidence="1">Multi-pass membrane protein</topology>
    </subcellularLocation>
</comment>
<feature type="transmembrane region" description="Helical" evidence="9">
    <location>
        <begin position="58"/>
        <end position="76"/>
    </location>
</feature>
<feature type="domain" description="RCK C-terminal" evidence="10">
    <location>
        <begin position="410"/>
        <end position="491"/>
    </location>
</feature>
<evidence type="ECO:0000256" key="7">
    <source>
        <dbReference type="ARBA" id="ARBA00023065"/>
    </source>
</evidence>
<keyword evidence="5 9" id="KW-0812">Transmembrane</keyword>